<dbReference type="Gene3D" id="1.10.150.20">
    <property type="entry name" value="5' to 3' exonuclease, C-terminal subdomain"/>
    <property type="match status" value="1"/>
</dbReference>
<dbReference type="InterPro" id="IPR011260">
    <property type="entry name" value="RNAP_asu_C"/>
</dbReference>
<dbReference type="GO" id="GO:0000428">
    <property type="term" value="C:DNA-directed RNA polymerase complex"/>
    <property type="evidence" value="ECO:0007669"/>
    <property type="project" value="UniProtKB-KW"/>
</dbReference>
<dbReference type="NCBIfam" id="NF003513">
    <property type="entry name" value="PRK05182.1-2"/>
    <property type="match status" value="1"/>
</dbReference>
<feature type="region of interest" description="Alpha N-terminal domain (alpha-NTD)" evidence="11">
    <location>
        <begin position="1"/>
        <end position="225"/>
    </location>
</feature>
<comment type="similarity">
    <text evidence="1 11">Belongs to the RNA polymerase alpha chain family.</text>
</comment>
<dbReference type="InterPro" id="IPR036643">
    <property type="entry name" value="RNApol_insert_sf"/>
</dbReference>
<dbReference type="SUPFAM" id="SSF55257">
    <property type="entry name" value="RBP11-like subunits of RNA polymerase"/>
    <property type="match status" value="1"/>
</dbReference>
<keyword evidence="6 11" id="KW-0548">Nucleotidyltransferase</keyword>
<accession>A0A8J2Z3R0</accession>
<dbReference type="InterPro" id="IPR011262">
    <property type="entry name" value="DNA-dir_RNA_pol_insert"/>
</dbReference>
<comment type="subunit">
    <text evidence="11">Homodimer. The RNAP catalytic core consists of 2 alpha, 1 beta, 1 beta' and 1 omega subunit. When a sigma factor is associated with the core the holoenzyme is formed, which can initiate transcription.</text>
</comment>
<evidence type="ECO:0000256" key="4">
    <source>
        <dbReference type="ARBA" id="ARBA00022478"/>
    </source>
</evidence>
<dbReference type="OrthoDB" id="9805706at2"/>
<keyword evidence="5 11" id="KW-0808">Transferase</keyword>
<evidence type="ECO:0000256" key="5">
    <source>
        <dbReference type="ARBA" id="ARBA00022679"/>
    </source>
</evidence>
<dbReference type="Pfam" id="PF01000">
    <property type="entry name" value="RNA_pol_A_bac"/>
    <property type="match status" value="1"/>
</dbReference>
<dbReference type="NCBIfam" id="TIGR02027">
    <property type="entry name" value="rpoA"/>
    <property type="match status" value="1"/>
</dbReference>
<organism evidence="13 14">
    <name type="scientific">Cysteiniphilum litorale</name>
    <dbReference type="NCBI Taxonomy" id="2056700"/>
    <lineage>
        <taxon>Bacteria</taxon>
        <taxon>Pseudomonadati</taxon>
        <taxon>Pseudomonadota</taxon>
        <taxon>Gammaproteobacteria</taxon>
        <taxon>Thiotrichales</taxon>
        <taxon>Fastidiosibacteraceae</taxon>
        <taxon>Cysteiniphilum</taxon>
    </lineage>
</organism>
<dbReference type="GO" id="GO:0005737">
    <property type="term" value="C:cytoplasm"/>
    <property type="evidence" value="ECO:0007669"/>
    <property type="project" value="UniProtKB-ARBA"/>
</dbReference>
<dbReference type="InterPro" id="IPR011263">
    <property type="entry name" value="DNA-dir_RNA_pol_RpoA/D/Rpb3"/>
</dbReference>
<proteinExistence type="inferred from homology"/>
<evidence type="ECO:0000256" key="10">
    <source>
        <dbReference type="ARBA" id="ARBA00048552"/>
    </source>
</evidence>
<dbReference type="EMBL" id="BMJS01000008">
    <property type="protein sequence ID" value="GGF94974.1"/>
    <property type="molecule type" value="Genomic_DNA"/>
</dbReference>
<name>A0A8J2Z3R0_9GAMM</name>
<dbReference type="Pfam" id="PF01193">
    <property type="entry name" value="RNA_pol_L"/>
    <property type="match status" value="1"/>
</dbReference>
<reference evidence="13" key="1">
    <citation type="journal article" date="2014" name="Int. J. Syst. Evol. Microbiol.">
        <title>Complete genome sequence of Corynebacterium casei LMG S-19264T (=DSM 44701T), isolated from a smear-ripened cheese.</title>
        <authorList>
            <consortium name="US DOE Joint Genome Institute (JGI-PGF)"/>
            <person name="Walter F."/>
            <person name="Albersmeier A."/>
            <person name="Kalinowski J."/>
            <person name="Ruckert C."/>
        </authorList>
    </citation>
    <scope>NUCLEOTIDE SEQUENCE</scope>
    <source>
        <strain evidence="13">CGMCC 1.15758</strain>
    </source>
</reference>
<keyword evidence="14" id="KW-1185">Reference proteome</keyword>
<evidence type="ECO:0000256" key="7">
    <source>
        <dbReference type="ARBA" id="ARBA00023163"/>
    </source>
</evidence>
<feature type="domain" description="DNA-directed RNA polymerase RpoA/D/Rpb3-type" evidence="12">
    <location>
        <begin position="21"/>
        <end position="225"/>
    </location>
</feature>
<evidence type="ECO:0000256" key="1">
    <source>
        <dbReference type="ARBA" id="ARBA00007123"/>
    </source>
</evidence>
<comment type="domain">
    <text evidence="11">The N-terminal domain is essential for RNAP assembly and basal transcription, whereas the C-terminal domain is involved in interaction with transcriptional regulators and with upstream promoter elements.</text>
</comment>
<dbReference type="Pfam" id="PF03118">
    <property type="entry name" value="RNA_pol_A_CTD"/>
    <property type="match status" value="1"/>
</dbReference>
<evidence type="ECO:0000256" key="6">
    <source>
        <dbReference type="ARBA" id="ARBA00022695"/>
    </source>
</evidence>
<dbReference type="AlphaFoldDB" id="A0A8J2Z3R0"/>
<comment type="catalytic activity">
    <reaction evidence="10 11">
        <text>RNA(n) + a ribonucleoside 5'-triphosphate = RNA(n+1) + diphosphate</text>
        <dbReference type="Rhea" id="RHEA:21248"/>
        <dbReference type="Rhea" id="RHEA-COMP:14527"/>
        <dbReference type="Rhea" id="RHEA-COMP:17342"/>
        <dbReference type="ChEBI" id="CHEBI:33019"/>
        <dbReference type="ChEBI" id="CHEBI:61557"/>
        <dbReference type="ChEBI" id="CHEBI:140395"/>
        <dbReference type="EC" id="2.7.7.6"/>
    </reaction>
</comment>
<dbReference type="Gene3D" id="2.170.120.12">
    <property type="entry name" value="DNA-directed RNA polymerase, insert domain"/>
    <property type="match status" value="1"/>
</dbReference>
<gene>
    <name evidence="13" type="primary">rpoA2</name>
    <name evidence="11" type="synonym">rpoA</name>
    <name evidence="13" type="ORF">GCM10010995_10200</name>
</gene>
<dbReference type="InterPro" id="IPR036603">
    <property type="entry name" value="RBP11-like"/>
</dbReference>
<dbReference type="FunFam" id="1.10.150.20:FF:000001">
    <property type="entry name" value="DNA-directed RNA polymerase subunit alpha"/>
    <property type="match status" value="1"/>
</dbReference>
<keyword evidence="4 11" id="KW-0240">DNA-directed RNA polymerase</keyword>
<dbReference type="HAMAP" id="MF_00059">
    <property type="entry name" value="RNApol_bact_RpoA"/>
    <property type="match status" value="1"/>
</dbReference>
<dbReference type="SUPFAM" id="SSF56553">
    <property type="entry name" value="Insert subdomain of RNA polymerase alpha subunit"/>
    <property type="match status" value="1"/>
</dbReference>
<dbReference type="Gene3D" id="3.30.1360.10">
    <property type="entry name" value="RNA polymerase, RBP11-like subunit"/>
    <property type="match status" value="1"/>
</dbReference>
<comment type="caution">
    <text evidence="13">The sequence shown here is derived from an EMBL/GenBank/DDBJ whole genome shotgun (WGS) entry which is preliminary data.</text>
</comment>
<evidence type="ECO:0000256" key="9">
    <source>
        <dbReference type="ARBA" id="ARBA00033070"/>
    </source>
</evidence>
<dbReference type="GO" id="GO:0003677">
    <property type="term" value="F:DNA binding"/>
    <property type="evidence" value="ECO:0007669"/>
    <property type="project" value="UniProtKB-UniRule"/>
</dbReference>
<evidence type="ECO:0000256" key="8">
    <source>
        <dbReference type="ARBA" id="ARBA00032524"/>
    </source>
</evidence>
<evidence type="ECO:0000259" key="12">
    <source>
        <dbReference type="SMART" id="SM00662"/>
    </source>
</evidence>
<dbReference type="InterPro" id="IPR011773">
    <property type="entry name" value="DNA-dir_RpoA"/>
</dbReference>
<dbReference type="RefSeq" id="WP_117002008.1">
    <property type="nucleotide sequence ID" value="NZ_BMJS01000008.1"/>
</dbReference>
<protein>
    <recommendedName>
        <fullName evidence="3 11">DNA-directed RNA polymerase subunit alpha</fullName>
        <shortName evidence="11">RNAP subunit alpha</shortName>
        <ecNumber evidence="2 11">2.7.7.6</ecNumber>
    </recommendedName>
    <alternativeName>
        <fullName evidence="9 11">RNA polymerase subunit alpha</fullName>
    </alternativeName>
    <alternativeName>
        <fullName evidence="8 11">Transcriptase subunit alpha</fullName>
    </alternativeName>
</protein>
<dbReference type="GO" id="GO:0046983">
    <property type="term" value="F:protein dimerization activity"/>
    <property type="evidence" value="ECO:0007669"/>
    <property type="project" value="InterPro"/>
</dbReference>
<keyword evidence="7 11" id="KW-0804">Transcription</keyword>
<evidence type="ECO:0000256" key="2">
    <source>
        <dbReference type="ARBA" id="ARBA00012418"/>
    </source>
</evidence>
<evidence type="ECO:0000256" key="11">
    <source>
        <dbReference type="HAMAP-Rule" id="MF_00059"/>
    </source>
</evidence>
<sequence length="317" mass="35175">MALEHLLHPTTVNNLEKNDKEAKIILEPLERGFGYTLGFSLKQILANALAGAALTRVKFNDGDDLSAQLPTAETIEEILLNLQAIEFKLSPEHKTAEIAIKLSGKAKDIYAADLTVSEGLEILNPDVYICQYEGKEKLSIDGQINLGVGYVAAEQAFADGWFMLDASYSPIVSCTYNVENARVAQKTDLDKLILEIKTDGSLTPSEALSLAAQKIQTQMSNIVDEAELAERLYVEEEPQIDPFLLKTVEELDLTVRSANCLKSENIRYIGELVQRTESELMKTPNFGRKSLNEIKEKLSSYGYSLGTIVDDWPKELI</sequence>
<comment type="function">
    <text evidence="11">DNA-dependent RNA polymerase catalyzes the transcription of DNA into RNA using the four ribonucleoside triphosphates as substrates.</text>
</comment>
<dbReference type="GO" id="GO:0006351">
    <property type="term" value="P:DNA-templated transcription"/>
    <property type="evidence" value="ECO:0007669"/>
    <property type="project" value="UniProtKB-UniRule"/>
</dbReference>
<reference evidence="13" key="2">
    <citation type="submission" date="2020-09" db="EMBL/GenBank/DDBJ databases">
        <authorList>
            <person name="Sun Q."/>
            <person name="Zhou Y."/>
        </authorList>
    </citation>
    <scope>NUCLEOTIDE SEQUENCE</scope>
    <source>
        <strain evidence="13">CGMCC 1.15758</strain>
    </source>
</reference>
<evidence type="ECO:0000256" key="3">
    <source>
        <dbReference type="ARBA" id="ARBA00015972"/>
    </source>
</evidence>
<evidence type="ECO:0000313" key="14">
    <source>
        <dbReference type="Proteomes" id="UP000636949"/>
    </source>
</evidence>
<dbReference type="SUPFAM" id="SSF47789">
    <property type="entry name" value="C-terminal domain of RNA polymerase alpha subunit"/>
    <property type="match status" value="1"/>
</dbReference>
<feature type="region of interest" description="Alpha C-terminal domain (alpha-CTD)" evidence="11">
    <location>
        <begin position="240"/>
        <end position="317"/>
    </location>
</feature>
<dbReference type="SMART" id="SM00662">
    <property type="entry name" value="RPOLD"/>
    <property type="match status" value="1"/>
</dbReference>
<dbReference type="EC" id="2.7.7.6" evidence="2 11"/>
<evidence type="ECO:0000313" key="13">
    <source>
        <dbReference type="EMBL" id="GGF94974.1"/>
    </source>
</evidence>
<dbReference type="Proteomes" id="UP000636949">
    <property type="component" value="Unassembled WGS sequence"/>
</dbReference>
<dbReference type="GO" id="GO:0003899">
    <property type="term" value="F:DNA-directed RNA polymerase activity"/>
    <property type="evidence" value="ECO:0007669"/>
    <property type="project" value="UniProtKB-UniRule"/>
</dbReference>